<evidence type="ECO:0000313" key="1">
    <source>
        <dbReference type="EMBL" id="CAK9033254.1"/>
    </source>
</evidence>
<dbReference type="EMBL" id="CAXAMM010014247">
    <property type="protein sequence ID" value="CAK9033254.1"/>
    <property type="molecule type" value="Genomic_DNA"/>
</dbReference>
<name>A0ABP0L2B2_9DINO</name>
<protein>
    <recommendedName>
        <fullName evidence="3">Hexosyltransferase</fullName>
    </recommendedName>
</protein>
<dbReference type="Proteomes" id="UP001642464">
    <property type="component" value="Unassembled WGS sequence"/>
</dbReference>
<keyword evidence="2" id="KW-1185">Reference proteome</keyword>
<sequence>MAILGHVREGLQDTPSFPQHEASNYVGQPEVVELARAGCEKSMSQLQVSVRGGESEMQAYLTLPCALGPPDTGGIVEAEAELGEMFHYCAALAHESLAGARDVDALVSTALARVLTHTAPESLAEEDVKKRCQRYFAADRHILQKFVQQTEKHSVASAQSVVEALCFQRLRCPAGDPWTDEAPTALSNYEDMLATHRQAAGSWPPGPKQSSIKEGALKTSDTEACINAEKLAEQDVATARFDDPLNPKCLTRSDSYRDLSSTRVEVVVFTGRRDRLRILLRYLRRDLRLAGGVVDKVIFALWQVTQRDVSFIQEQVKRTPEAFEVRDFTEEKLGADRMVQLYQSLNESETVYVKVDDDVVYIAEHAIANLVRERLRERCLLVSANVVNHAIMSALHQDRGAHRGFWPPAEQRRNPSMRLPWKKMSEINMSPEFTIERFPASRCVVERWDCAALVHESFLDRVRDNTLCTFDFGWHDFNRAGYREHKYIHRSPSIGKEYWSEGARWSTNFFVFRPSDLAGVNWENVHGKGDDEEEFTGPHAERRDQHSCAVGSALVVHFSYGSQEQGLMSYTDLLKRYDKLSRRVENVSVRIRVA</sequence>
<organism evidence="1 2">
    <name type="scientific">Durusdinium trenchii</name>
    <dbReference type="NCBI Taxonomy" id="1381693"/>
    <lineage>
        <taxon>Eukaryota</taxon>
        <taxon>Sar</taxon>
        <taxon>Alveolata</taxon>
        <taxon>Dinophyceae</taxon>
        <taxon>Suessiales</taxon>
        <taxon>Symbiodiniaceae</taxon>
        <taxon>Durusdinium</taxon>
    </lineage>
</organism>
<proteinExistence type="predicted"/>
<gene>
    <name evidence="1" type="ORF">SCF082_LOCUS20414</name>
</gene>
<comment type="caution">
    <text evidence="1">The sequence shown here is derived from an EMBL/GenBank/DDBJ whole genome shotgun (WGS) entry which is preliminary data.</text>
</comment>
<evidence type="ECO:0000313" key="2">
    <source>
        <dbReference type="Proteomes" id="UP001642464"/>
    </source>
</evidence>
<evidence type="ECO:0008006" key="3">
    <source>
        <dbReference type="Google" id="ProtNLM"/>
    </source>
</evidence>
<reference evidence="1 2" key="1">
    <citation type="submission" date="2024-02" db="EMBL/GenBank/DDBJ databases">
        <authorList>
            <person name="Chen Y."/>
            <person name="Shah S."/>
            <person name="Dougan E. K."/>
            <person name="Thang M."/>
            <person name="Chan C."/>
        </authorList>
    </citation>
    <scope>NUCLEOTIDE SEQUENCE [LARGE SCALE GENOMIC DNA]</scope>
</reference>
<accession>A0ABP0L2B2</accession>